<keyword evidence="2" id="KW-1185">Reference proteome</keyword>
<dbReference type="EMBL" id="JBHTMY010000002">
    <property type="protein sequence ID" value="MFD1315172.1"/>
    <property type="molecule type" value="Genomic_DNA"/>
</dbReference>
<proteinExistence type="predicted"/>
<dbReference type="RefSeq" id="WP_377177094.1">
    <property type="nucleotide sequence ID" value="NZ_JBHTMY010000002.1"/>
</dbReference>
<protein>
    <recommendedName>
        <fullName evidence="3">RteC protein</fullName>
    </recommendedName>
</protein>
<sequence>MTQYSMSFIAKIHHLFELCLEVSELEYNSNKKIEKELKKPHFSMAELNELNTGFEKQLEKLKSDFNLLLFYVFKESRNENFYFTDCPFQVYQNFYKKRKRHFLRYNFDAREKDFICLELSKFENPNFKKGLSFAYKDLNEYMLNFKQTKINFNALRRQANKFEPIISFNKKFLRLNYARLFCPTEAWTFTLQRKMEFLTQKLACLEELQIKPETISETPSNLFTTNQSVLLLDQLGVFASPYFENIAKSKQAEILSRLLGKNAKNIKSAIEKLDKSAFDVGQGFTRDMAKIQAVFNQLEYPVE</sequence>
<evidence type="ECO:0000313" key="1">
    <source>
        <dbReference type="EMBL" id="MFD1315172.1"/>
    </source>
</evidence>
<reference evidence="2" key="1">
    <citation type="journal article" date="2019" name="Int. J. Syst. Evol. Microbiol.">
        <title>The Global Catalogue of Microorganisms (GCM) 10K type strain sequencing project: providing services to taxonomists for standard genome sequencing and annotation.</title>
        <authorList>
            <consortium name="The Broad Institute Genomics Platform"/>
            <consortium name="The Broad Institute Genome Sequencing Center for Infectious Disease"/>
            <person name="Wu L."/>
            <person name="Ma J."/>
        </authorList>
    </citation>
    <scope>NUCLEOTIDE SEQUENCE [LARGE SCALE GENOMIC DNA]</scope>
    <source>
        <strain evidence="2">CCUG 61485</strain>
    </source>
</reference>
<organism evidence="1 2">
    <name type="scientific">Namhaeicola litoreus</name>
    <dbReference type="NCBI Taxonomy" id="1052145"/>
    <lineage>
        <taxon>Bacteria</taxon>
        <taxon>Pseudomonadati</taxon>
        <taxon>Bacteroidota</taxon>
        <taxon>Flavobacteriia</taxon>
        <taxon>Flavobacteriales</taxon>
        <taxon>Flavobacteriaceae</taxon>
        <taxon>Namhaeicola</taxon>
    </lineage>
</organism>
<accession>A0ABW3Y2C1</accession>
<dbReference type="Proteomes" id="UP001597201">
    <property type="component" value="Unassembled WGS sequence"/>
</dbReference>
<gene>
    <name evidence="1" type="ORF">ACFQ39_06045</name>
</gene>
<comment type="caution">
    <text evidence="1">The sequence shown here is derived from an EMBL/GenBank/DDBJ whole genome shotgun (WGS) entry which is preliminary data.</text>
</comment>
<evidence type="ECO:0000313" key="2">
    <source>
        <dbReference type="Proteomes" id="UP001597201"/>
    </source>
</evidence>
<evidence type="ECO:0008006" key="3">
    <source>
        <dbReference type="Google" id="ProtNLM"/>
    </source>
</evidence>
<name>A0ABW3Y2C1_9FLAO</name>